<keyword evidence="8" id="KW-0805">Transcription regulation</keyword>
<feature type="compositionally biased region" description="Polar residues" evidence="11">
    <location>
        <begin position="11"/>
        <end position="20"/>
    </location>
</feature>
<evidence type="ECO:0000256" key="9">
    <source>
        <dbReference type="ARBA" id="ARBA00023163"/>
    </source>
</evidence>
<dbReference type="FunFam" id="3.30.160.60:FF:000958">
    <property type="entry name" value="Odd skipped"/>
    <property type="match status" value="1"/>
</dbReference>
<name>N6TC06_DENPD</name>
<evidence type="ECO:0000256" key="5">
    <source>
        <dbReference type="ARBA" id="ARBA00022771"/>
    </source>
</evidence>
<dbReference type="GO" id="GO:0048619">
    <property type="term" value="P:embryonic hindgut morphogenesis"/>
    <property type="evidence" value="ECO:0007669"/>
    <property type="project" value="TreeGrafter"/>
</dbReference>
<keyword evidence="3" id="KW-0479">Metal-binding</keyword>
<evidence type="ECO:0000313" key="12">
    <source>
        <dbReference type="EMBL" id="ENN77834.1"/>
    </source>
</evidence>
<dbReference type="FunFam" id="3.30.160.60:FF:000254">
    <property type="entry name" value="Odd-skipped related transciption factor 1"/>
    <property type="match status" value="1"/>
</dbReference>
<keyword evidence="2" id="KW-0217">Developmental protein</keyword>
<evidence type="ECO:0000256" key="1">
    <source>
        <dbReference type="ARBA" id="ARBA00004123"/>
    </source>
</evidence>
<sequence>MLESILEVNQEPDSSTSPLSTSFNANMSSDHQVFHLVNHMTREVVKSWVSGNEPFTYTNNNYMPISPTLANYNQAIAYYGPLLPNPLLHPLSQSPWEKNTLYRQGILPNARTHTSSAAANLRPGGNRNGGTSRPKKQFICKFCYRHFTKSYNLLIHERTHTDERPYMCDICKKAFRRQDHLRDHRYIHSKEKPFKCQQCGKGFCQSRTLAMHKVVHMEESPHKCPFCNRVFNQRTNLEKHMQVHTDRPIECNRCDKFFANYHDLKHHQSSIHEDVDISTYLADGNWIGVDNGQGAKHVLFQVGNFQFCGGD</sequence>
<evidence type="ECO:0000256" key="2">
    <source>
        <dbReference type="ARBA" id="ARBA00022473"/>
    </source>
</evidence>
<dbReference type="GO" id="GO:0000981">
    <property type="term" value="F:DNA-binding transcription factor activity, RNA polymerase II-specific"/>
    <property type="evidence" value="ECO:0007669"/>
    <property type="project" value="TreeGrafter"/>
</dbReference>
<accession>N6TC06</accession>
<dbReference type="SUPFAM" id="SSF57667">
    <property type="entry name" value="beta-beta-alpha zinc fingers"/>
    <property type="match status" value="3"/>
</dbReference>
<dbReference type="PROSITE" id="PS50157">
    <property type="entry name" value="ZINC_FINGER_C2H2_2"/>
    <property type="match status" value="5"/>
</dbReference>
<keyword evidence="4" id="KW-0677">Repeat</keyword>
<keyword evidence="7" id="KW-0862">Zinc</keyword>
<keyword evidence="9" id="KW-0804">Transcription</keyword>
<dbReference type="GO" id="GO:0016348">
    <property type="term" value="P:imaginal disc-derived leg joint morphogenesis"/>
    <property type="evidence" value="ECO:0007669"/>
    <property type="project" value="UniProtKB-ARBA"/>
</dbReference>
<feature type="non-terminal residue" evidence="12">
    <location>
        <position position="1"/>
    </location>
</feature>
<evidence type="ECO:0000256" key="7">
    <source>
        <dbReference type="ARBA" id="ARBA00022833"/>
    </source>
</evidence>
<keyword evidence="10" id="KW-0539">Nucleus</keyword>
<keyword evidence="5" id="KW-0863">Zinc-finger</keyword>
<dbReference type="AlphaFoldDB" id="N6TC06"/>
<feature type="region of interest" description="Disordered" evidence="11">
    <location>
        <begin position="1"/>
        <end position="20"/>
    </location>
</feature>
<dbReference type="SMART" id="SM00355">
    <property type="entry name" value="ZnF_C2H2"/>
    <property type="match status" value="5"/>
</dbReference>
<dbReference type="GO" id="GO:0007366">
    <property type="term" value="P:periodic partitioning by pair rule gene"/>
    <property type="evidence" value="ECO:0007669"/>
    <property type="project" value="UniProtKB-KW"/>
</dbReference>
<evidence type="ECO:0000256" key="4">
    <source>
        <dbReference type="ARBA" id="ARBA00022737"/>
    </source>
</evidence>
<dbReference type="InterPro" id="IPR013087">
    <property type="entry name" value="Znf_C2H2_type"/>
</dbReference>
<evidence type="ECO:0000256" key="3">
    <source>
        <dbReference type="ARBA" id="ARBA00022723"/>
    </source>
</evidence>
<dbReference type="InterPro" id="IPR036236">
    <property type="entry name" value="Znf_C2H2_sf"/>
</dbReference>
<dbReference type="GO" id="GO:0008270">
    <property type="term" value="F:zinc ion binding"/>
    <property type="evidence" value="ECO:0007669"/>
    <property type="project" value="UniProtKB-KW"/>
</dbReference>
<feature type="region of interest" description="Disordered" evidence="11">
    <location>
        <begin position="113"/>
        <end position="132"/>
    </location>
</feature>
<reference evidence="12" key="1">
    <citation type="journal article" date="2013" name="Genome Biol.">
        <title>Draft genome of the mountain pine beetle, Dendroctonus ponderosae Hopkins, a major forest pest.</title>
        <authorList>
            <person name="Keeling C.I."/>
            <person name="Yuen M.M."/>
            <person name="Liao N.Y."/>
            <person name="Docking T.R."/>
            <person name="Chan S.K."/>
            <person name="Taylor G.A."/>
            <person name="Palmquist D.L."/>
            <person name="Jackman S.D."/>
            <person name="Nguyen A."/>
            <person name="Li M."/>
            <person name="Henderson H."/>
            <person name="Janes J.K."/>
            <person name="Zhao Y."/>
            <person name="Pandoh P."/>
            <person name="Moore R."/>
            <person name="Sperling F.A."/>
            <person name="Huber D.P."/>
            <person name="Birol I."/>
            <person name="Jones S.J."/>
            <person name="Bohlmann J."/>
        </authorList>
    </citation>
    <scope>NUCLEOTIDE SEQUENCE</scope>
</reference>
<evidence type="ECO:0000256" key="10">
    <source>
        <dbReference type="ARBA" id="ARBA00023242"/>
    </source>
</evidence>
<dbReference type="GO" id="GO:0000977">
    <property type="term" value="F:RNA polymerase II transcription regulatory region sequence-specific DNA binding"/>
    <property type="evidence" value="ECO:0007669"/>
    <property type="project" value="TreeGrafter"/>
</dbReference>
<evidence type="ECO:0000256" key="8">
    <source>
        <dbReference type="ARBA" id="ARBA00023015"/>
    </source>
</evidence>
<keyword evidence="6" id="KW-0562">Pair-rule protein</keyword>
<dbReference type="FunFam" id="3.30.160.60:FF:000145">
    <property type="entry name" value="Zinc finger protein 574"/>
    <property type="match status" value="1"/>
</dbReference>
<dbReference type="HOGENOM" id="CLU_895073_0_0_1"/>
<dbReference type="PANTHER" id="PTHR14196:SF11">
    <property type="entry name" value="PROTEIN SISTER OF ODD AND BOWEL"/>
    <property type="match status" value="1"/>
</dbReference>
<dbReference type="InterPro" id="IPR050717">
    <property type="entry name" value="C2H2-ZF_Transcription_Reg"/>
</dbReference>
<dbReference type="FunFam" id="3.30.160.60:FF:000311">
    <property type="entry name" value="protein odd-skipped-related 2 isoform X1"/>
    <property type="match status" value="1"/>
</dbReference>
<dbReference type="GO" id="GO:0005634">
    <property type="term" value="C:nucleus"/>
    <property type="evidence" value="ECO:0007669"/>
    <property type="project" value="UniProtKB-SubCell"/>
</dbReference>
<dbReference type="PROSITE" id="PS00028">
    <property type="entry name" value="ZINC_FINGER_C2H2_1"/>
    <property type="match status" value="5"/>
</dbReference>
<evidence type="ECO:0000256" key="6">
    <source>
        <dbReference type="ARBA" id="ARBA00022788"/>
    </source>
</evidence>
<dbReference type="EMBL" id="KB740932">
    <property type="protein sequence ID" value="ENN77834.1"/>
    <property type="molecule type" value="Genomic_DNA"/>
</dbReference>
<dbReference type="OMA" id="TEIQECE"/>
<gene>
    <name evidence="12" type="ORF">YQE_05717</name>
</gene>
<protein>
    <submittedName>
        <fullName evidence="12">Uncharacterized protein</fullName>
    </submittedName>
</protein>
<organism evidence="12">
    <name type="scientific">Dendroctonus ponderosae</name>
    <name type="common">Mountain pine beetle</name>
    <dbReference type="NCBI Taxonomy" id="77166"/>
    <lineage>
        <taxon>Eukaryota</taxon>
        <taxon>Metazoa</taxon>
        <taxon>Ecdysozoa</taxon>
        <taxon>Arthropoda</taxon>
        <taxon>Hexapoda</taxon>
        <taxon>Insecta</taxon>
        <taxon>Pterygota</taxon>
        <taxon>Neoptera</taxon>
        <taxon>Endopterygota</taxon>
        <taxon>Coleoptera</taxon>
        <taxon>Polyphaga</taxon>
        <taxon>Cucujiformia</taxon>
        <taxon>Curculionidae</taxon>
        <taxon>Scolytinae</taxon>
        <taxon>Dendroctonus</taxon>
    </lineage>
</organism>
<dbReference type="OrthoDB" id="9451254at2759"/>
<proteinExistence type="predicted"/>
<comment type="subcellular location">
    <subcellularLocation>
        <location evidence="1">Nucleus</location>
    </subcellularLocation>
</comment>
<dbReference type="Pfam" id="PF00096">
    <property type="entry name" value="zf-C2H2"/>
    <property type="match status" value="5"/>
</dbReference>
<dbReference type="PANTHER" id="PTHR14196">
    <property type="entry name" value="ODD-SKIPPED - RELATED"/>
    <property type="match status" value="1"/>
</dbReference>
<evidence type="ECO:0000256" key="11">
    <source>
        <dbReference type="SAM" id="MobiDB-lite"/>
    </source>
</evidence>
<dbReference type="Gene3D" id="3.30.160.60">
    <property type="entry name" value="Classic Zinc Finger"/>
    <property type="match status" value="4"/>
</dbReference>